<feature type="region of interest" description="Disordered" evidence="1">
    <location>
        <begin position="207"/>
        <end position="231"/>
    </location>
</feature>
<keyword evidence="3" id="KW-1185">Reference proteome</keyword>
<comment type="caution">
    <text evidence="2">The sequence shown here is derived from an EMBL/GenBank/DDBJ whole genome shotgun (WGS) entry which is preliminary data.</text>
</comment>
<evidence type="ECO:0000313" key="3">
    <source>
        <dbReference type="Proteomes" id="UP000622797"/>
    </source>
</evidence>
<dbReference type="EMBL" id="JABEXW010001071">
    <property type="protein sequence ID" value="KAF4948053.1"/>
    <property type="molecule type" value="Genomic_DNA"/>
</dbReference>
<dbReference type="Proteomes" id="UP000622797">
    <property type="component" value="Unassembled WGS sequence"/>
</dbReference>
<name>A0A8H4SYT1_9HYPO</name>
<organism evidence="2 3">
    <name type="scientific">Fusarium sarcochroum</name>
    <dbReference type="NCBI Taxonomy" id="1208366"/>
    <lineage>
        <taxon>Eukaryota</taxon>
        <taxon>Fungi</taxon>
        <taxon>Dikarya</taxon>
        <taxon>Ascomycota</taxon>
        <taxon>Pezizomycotina</taxon>
        <taxon>Sordariomycetes</taxon>
        <taxon>Hypocreomycetidae</taxon>
        <taxon>Hypocreales</taxon>
        <taxon>Nectriaceae</taxon>
        <taxon>Fusarium</taxon>
        <taxon>Fusarium lateritium species complex</taxon>
    </lineage>
</organism>
<reference evidence="2" key="2">
    <citation type="submission" date="2020-05" db="EMBL/GenBank/DDBJ databases">
        <authorList>
            <person name="Kim H.-S."/>
            <person name="Proctor R.H."/>
            <person name="Brown D.W."/>
        </authorList>
    </citation>
    <scope>NUCLEOTIDE SEQUENCE</scope>
    <source>
        <strain evidence="2">NRRL 20472</strain>
    </source>
</reference>
<evidence type="ECO:0000256" key="1">
    <source>
        <dbReference type="SAM" id="MobiDB-lite"/>
    </source>
</evidence>
<reference evidence="2" key="1">
    <citation type="journal article" date="2020" name="BMC Genomics">
        <title>Correction to: Identification and distribution of gene clusters required for synthesis of sphingolipid metabolism inhibitors in diverse species of the filamentous fungus Fusarium.</title>
        <authorList>
            <person name="Kim H.S."/>
            <person name="Lohmar J.M."/>
            <person name="Busman M."/>
            <person name="Brown D.W."/>
            <person name="Naumann T.A."/>
            <person name="Divon H.H."/>
            <person name="Lysoe E."/>
            <person name="Uhlig S."/>
            <person name="Proctor R.H."/>
        </authorList>
    </citation>
    <scope>NUCLEOTIDE SEQUENCE</scope>
    <source>
        <strain evidence="2">NRRL 20472</strain>
    </source>
</reference>
<gene>
    <name evidence="2" type="ORF">FSARC_13846</name>
</gene>
<evidence type="ECO:0000313" key="2">
    <source>
        <dbReference type="EMBL" id="KAF4948053.1"/>
    </source>
</evidence>
<dbReference type="OrthoDB" id="10596748at2759"/>
<sequence length="672" mass="75899">MMLLPKNTLSLWQIVTINYVSAHCAYYARPPRWYEEQFALKGHTQLSDYLRSELPTNEKTRLKHNDIETLTNDLVAYAGRCEARGESFRVLTDPDVIEPDHTNELSYFVWAKSLGFDVDIESWSPEKARTLSPIYLGCLAAKTHTLISQSNIIPWTTWLAQLVTDLNKSIRSPGTPDSSLPAGSPLLTPLSLNTTVGAAHGLLLFRSDDDPGSNASPGKIQYPSPRSQETDYGKLRVRRQFNMVRVGNTFVEVPLRSHGGDGQPDGLVMDCDGYEGKLAFLVCIYKRLYPKTELSVMVRMSQEQSLPGILLFFCHAILENLGRPRYQSRDPEMLNNYIKEITQLSTSTHEPLQPLNHLSASRRTVLEAFTRLYHLFPGDFTWINFRSITSKQLAIVVGFYLGRTNWIPRSEAGVRHLIKTAMDIANEMYRPKISTLLNEFHLGTTGTFYNSDSGDSETDEEDMARNQMEEEATNLSILSKDIFNESAMDYCSKFRAGAPFVNVSTLQHIAGHPQMYLKVLVLYVALHEGSSQTPYTFASLYDAFMQKGLFQFPHLCRKRLVQAFRPYGTCRHDLLADFEDLRLRVKTRNGRGFTRLHLKYQLEPGLDDKAVLLLLGRAAGIYIPDCSHDTLVKIALLTGILLARSGFYTIDSSSVTDDGHGVALHFLSRQRS</sequence>
<protein>
    <submittedName>
        <fullName evidence="2">Uncharacterized protein</fullName>
    </submittedName>
</protein>
<dbReference type="AlphaFoldDB" id="A0A8H4SYT1"/>
<accession>A0A8H4SYT1</accession>
<proteinExistence type="predicted"/>